<evidence type="ECO:0000256" key="4">
    <source>
        <dbReference type="ARBA" id="ARBA00022692"/>
    </source>
</evidence>
<keyword evidence="12" id="KW-1185">Reference proteome</keyword>
<dbReference type="InterPro" id="IPR024791">
    <property type="entry name" value="Cyt_c/ubiquinol_Oxase_su3"/>
</dbReference>
<keyword evidence="6 9" id="KW-1133">Transmembrane helix</keyword>
<dbReference type="InterPro" id="IPR033945">
    <property type="entry name" value="Cyt_c_oxase_su3_dom"/>
</dbReference>
<feature type="transmembrane region" description="Helical" evidence="9">
    <location>
        <begin position="27"/>
        <end position="46"/>
    </location>
</feature>
<dbReference type="AlphaFoldDB" id="A0A3G2SDH3"/>
<dbReference type="Gene3D" id="1.10.287.70">
    <property type="match status" value="1"/>
</dbReference>
<feature type="domain" description="Heme-copper oxidase subunit III family profile" evidence="10">
    <location>
        <begin position="15"/>
        <end position="279"/>
    </location>
</feature>
<dbReference type="Gene3D" id="1.20.120.80">
    <property type="entry name" value="Cytochrome c oxidase, subunit III, four-helix bundle"/>
    <property type="match status" value="1"/>
</dbReference>
<dbReference type="CDD" id="cd01665">
    <property type="entry name" value="Cyt_c_Oxidase_III"/>
    <property type="match status" value="1"/>
</dbReference>
<proteinExistence type="inferred from homology"/>
<dbReference type="PANTHER" id="PTHR11403">
    <property type="entry name" value="CYTOCHROME C OXIDASE SUBUNIT III"/>
    <property type="match status" value="1"/>
</dbReference>
<evidence type="ECO:0000313" key="11">
    <source>
        <dbReference type="EMBL" id="AYO45037.1"/>
    </source>
</evidence>
<dbReference type="GO" id="GO:0016020">
    <property type="term" value="C:membrane"/>
    <property type="evidence" value="ECO:0007669"/>
    <property type="project" value="UniProtKB-SubCell"/>
</dbReference>
<dbReference type="Pfam" id="PF00510">
    <property type="entry name" value="COX3"/>
    <property type="match status" value="1"/>
</dbReference>
<evidence type="ECO:0000256" key="6">
    <source>
        <dbReference type="ARBA" id="ARBA00022989"/>
    </source>
</evidence>
<evidence type="ECO:0000313" key="12">
    <source>
        <dbReference type="Proteomes" id="UP000269793"/>
    </source>
</evidence>
<geneLocation type="mitochondrion" evidence="11"/>
<dbReference type="GO" id="GO:0016491">
    <property type="term" value="F:oxidoreductase activity"/>
    <property type="evidence" value="ECO:0007669"/>
    <property type="project" value="UniProtKB-KW"/>
</dbReference>
<feature type="transmembrane region" description="Helical" evidence="9">
    <location>
        <begin position="258"/>
        <end position="278"/>
    </location>
</feature>
<keyword evidence="5" id="KW-1278">Translocase</keyword>
<dbReference type="SUPFAM" id="SSF81452">
    <property type="entry name" value="Cytochrome c oxidase subunit III-like"/>
    <property type="match status" value="1"/>
</dbReference>
<evidence type="ECO:0000256" key="5">
    <source>
        <dbReference type="ARBA" id="ARBA00022967"/>
    </source>
</evidence>
<evidence type="ECO:0000256" key="3">
    <source>
        <dbReference type="ARBA" id="ARBA00015944"/>
    </source>
</evidence>
<dbReference type="PROSITE" id="PS50253">
    <property type="entry name" value="COX3"/>
    <property type="match status" value="1"/>
</dbReference>
<evidence type="ECO:0000256" key="7">
    <source>
        <dbReference type="ARBA" id="ARBA00023136"/>
    </source>
</evidence>
<dbReference type="InterPro" id="IPR000298">
    <property type="entry name" value="Cyt_c_oxidase-like_su3"/>
</dbReference>
<keyword evidence="7 9" id="KW-0472">Membrane</keyword>
<comment type="subcellular location">
    <subcellularLocation>
        <location evidence="1">Membrane</location>
        <topology evidence="1">Multi-pass membrane protein</topology>
    </subcellularLocation>
</comment>
<organism evidence="11 12">
    <name type="scientific">Malassezia restricta (strain ATCC 96810 / NBRC 103918 / CBS 7877)</name>
    <name type="common">Seborrheic dermatitis infection agent</name>
    <dbReference type="NCBI Taxonomy" id="425264"/>
    <lineage>
        <taxon>Eukaryota</taxon>
        <taxon>Fungi</taxon>
        <taxon>Dikarya</taxon>
        <taxon>Basidiomycota</taxon>
        <taxon>Ustilaginomycotina</taxon>
        <taxon>Malasseziomycetes</taxon>
        <taxon>Malasseziales</taxon>
        <taxon>Malasseziaceae</taxon>
        <taxon>Malassezia</taxon>
    </lineage>
</organism>
<evidence type="ECO:0000256" key="9">
    <source>
        <dbReference type="SAM" id="Phobius"/>
    </source>
</evidence>
<evidence type="ECO:0000256" key="1">
    <source>
        <dbReference type="ARBA" id="ARBA00004141"/>
    </source>
</evidence>
<dbReference type="InterPro" id="IPR013833">
    <property type="entry name" value="Cyt_c_oxidase_su3_a-hlx"/>
</dbReference>
<evidence type="ECO:0000259" key="10">
    <source>
        <dbReference type="PROSITE" id="PS50253"/>
    </source>
</evidence>
<protein>
    <recommendedName>
        <fullName evidence="3 8">Cytochrome c oxidase subunit 3</fullName>
    </recommendedName>
</protein>
<name>A0A3G2SDH3_MALR7</name>
<feature type="transmembrane region" description="Helical" evidence="9">
    <location>
        <begin position="96"/>
        <end position="120"/>
    </location>
</feature>
<dbReference type="GO" id="GO:0006123">
    <property type="term" value="P:mitochondrial electron transport, cytochrome c to oxygen"/>
    <property type="evidence" value="ECO:0007669"/>
    <property type="project" value="TreeGrafter"/>
</dbReference>
<dbReference type="InterPro" id="IPR035973">
    <property type="entry name" value="Cyt_c_oxidase_su3-like_sf"/>
</dbReference>
<dbReference type="STRING" id="425264.A0A3G2SDH3"/>
<feature type="transmembrane region" description="Helical" evidence="9">
    <location>
        <begin position="181"/>
        <end position="202"/>
    </location>
</feature>
<keyword evidence="11" id="KW-0560">Oxidoreductase</keyword>
<dbReference type="OrthoDB" id="3342220at2759"/>
<gene>
    <name evidence="11" type="primary">cox3</name>
    <name evidence="11" type="ORF">DNF11_4087</name>
</gene>
<evidence type="ECO:0000256" key="2">
    <source>
        <dbReference type="ARBA" id="ARBA00010581"/>
    </source>
</evidence>
<evidence type="ECO:0000256" key="8">
    <source>
        <dbReference type="RuleBase" id="RU003375"/>
    </source>
</evidence>
<feature type="transmembrane region" description="Helical" evidence="9">
    <location>
        <begin position="214"/>
        <end position="237"/>
    </location>
</feature>
<comment type="similarity">
    <text evidence="2 8">Belongs to the cytochrome c oxidase subunit 3 family.</text>
</comment>
<dbReference type="PANTHER" id="PTHR11403:SF7">
    <property type="entry name" value="CYTOCHROME C OXIDASE SUBUNIT 3"/>
    <property type="match status" value="1"/>
</dbReference>
<comment type="function">
    <text evidence="8">Component of the cytochrome c oxidase, the last enzyme in the mitochondrial electron transport chain which drives oxidative phosphorylation. The respiratory chain contains 3 multisubunit complexes succinate dehydrogenase (complex II, CII), ubiquinol-cytochrome c oxidoreductase (cytochrome b-c1 complex, complex III, CIII) and cytochrome c oxidase (complex IV, CIV), that cooperate to transfer electrons derived from NADH and succinate to molecular oxygen, creating an electrochemical gradient over the inner membrane that drives transmembrane transport and the ATP synthase. Cytochrome c oxidase is the component of the respiratory chain that catalyzes the reduction of oxygen to water. Electrons originating from reduced cytochrome c in the intermembrane space (IMS) are transferred via the dinuclear copper A center (CU(A)) of subunit 2 and heme A of subunit 1 to the active site in subunit 1, a binuclear center (BNC) formed by heme A3 and copper B (CU(B)). The BNC reduces molecular oxygen to 2 water molecules using 4 electrons from cytochrome c in the IMS and 4 protons from the mitochondrial matrix.</text>
</comment>
<dbReference type="GO" id="GO:0004129">
    <property type="term" value="F:cytochrome-c oxidase activity"/>
    <property type="evidence" value="ECO:0007669"/>
    <property type="project" value="InterPro"/>
</dbReference>
<dbReference type="FunFam" id="1.20.120.80:FF:000002">
    <property type="entry name" value="Cytochrome c oxidase subunit 3"/>
    <property type="match status" value="1"/>
</dbReference>
<sequence>MNNLANLQAQRNQFQLFPFHMVTASPWPMFISFSLLILTMGSVVYIQGYASPFGDSGISLVLLGFISTALCLALWLRDVVTEGTFLGDHTIPVQKGLSLGMVFFIITEVFFFISIFWALFHSSLSPDVALGGQWPPVGIESINPFELPLLNTILLLTSGATVTYSHHAVINKNRAGAISGLILTVVLATVFTICQGIEYYNAPFAISDGVYGSTFYLSTGFHGIHVIVGTIMLAVSLGRMIQYHFTNTHHVGYESSILYWHFVDVVWLFLFVSVYWYGGLIQRLIPY</sequence>
<keyword evidence="8 11" id="KW-0496">Mitochondrion</keyword>
<keyword evidence="4 8" id="KW-0812">Transmembrane</keyword>
<feature type="transmembrane region" description="Helical" evidence="9">
    <location>
        <begin position="58"/>
        <end position="76"/>
    </location>
</feature>
<accession>A0A3G2SDH3</accession>
<dbReference type="EMBL" id="CP033157">
    <property type="protein sequence ID" value="AYO45037.1"/>
    <property type="molecule type" value="Genomic_DNA"/>
</dbReference>
<dbReference type="VEuPathDB" id="FungiDB:DNF11_4087"/>
<reference evidence="11 12" key="1">
    <citation type="submission" date="2018-10" db="EMBL/GenBank/DDBJ databases">
        <title>Complete genome sequence of Malassezia restricta CBS 7877.</title>
        <authorList>
            <person name="Morand S.C."/>
            <person name="Bertignac M."/>
            <person name="Iltis A."/>
            <person name="Kolder I."/>
            <person name="Pirovano W."/>
            <person name="Jourdain R."/>
            <person name="Clavaud C."/>
        </authorList>
    </citation>
    <scope>NUCLEOTIDE SEQUENCE [LARGE SCALE GENOMIC DNA]</scope>
    <source>
        <strain evidence="11 12">CBS 7877</strain>
    </source>
</reference>
<dbReference type="GO" id="GO:0005739">
    <property type="term" value="C:mitochondrion"/>
    <property type="evidence" value="ECO:0007669"/>
    <property type="project" value="TreeGrafter"/>
</dbReference>
<dbReference type="Proteomes" id="UP000269793">
    <property type="component" value="Mitochondrion MT"/>
</dbReference>